<keyword evidence="2" id="KW-1185">Reference proteome</keyword>
<evidence type="ECO:0000313" key="1">
    <source>
        <dbReference type="EMBL" id="AXV08251.1"/>
    </source>
</evidence>
<gene>
    <name evidence="1" type="ORF">DVS28_a3578</name>
</gene>
<sequence length="338" mass="35420">MSTPADRFVRGRRRTIGRTGVIVTLVIALGLLGAPARALHQYCGDDLVGTGSETNGHPDLDAGNRAWGGIGILQELERTEQALVFARETIADVAGNLVDVADLLHAIAASGVDVALQVGTPASQLYYTAVKIPVSTAEKALRISSFVLLIAAGIIYIAESVIAAQLFDYSRRVADEDACGGTLSGDMAHSAWVALVQRNLARTGPPLAMLVAPYDPTPGSSSPPWPVLPRDVVADDGWCPPIPDALATGELPTAPQQLADTGGDCTSTVQLGFLDAPDLGVQDIVTTTIAHLQSHGVDIRNAPDLLAQADAALAAERWTDAFHLYRAAYQNAMGLTTS</sequence>
<dbReference type="AlphaFoldDB" id="A0A346Y1A4"/>
<dbReference type="KEGG" id="euz:DVS28_a3578"/>
<accession>A0A346Y1A4</accession>
<protein>
    <submittedName>
        <fullName evidence="1">Uncharacterized protein</fullName>
    </submittedName>
</protein>
<dbReference type="EMBL" id="CP031165">
    <property type="protein sequence ID" value="AXV08251.1"/>
    <property type="molecule type" value="Genomic_DNA"/>
</dbReference>
<reference evidence="1 2" key="1">
    <citation type="submission" date="2018-09" db="EMBL/GenBank/DDBJ databases">
        <title>Complete genome sequence of Euzebya sp. DY32-46 isolated from seawater of Pacific Ocean.</title>
        <authorList>
            <person name="Xu L."/>
            <person name="Wu Y.-H."/>
            <person name="Xu X.-W."/>
        </authorList>
    </citation>
    <scope>NUCLEOTIDE SEQUENCE [LARGE SCALE GENOMIC DNA]</scope>
    <source>
        <strain evidence="1 2">DY32-46</strain>
    </source>
</reference>
<dbReference type="RefSeq" id="WP_114592625.1">
    <property type="nucleotide sequence ID" value="NZ_CP031165.1"/>
</dbReference>
<organism evidence="1 2">
    <name type="scientific">Euzebya pacifica</name>
    <dbReference type="NCBI Taxonomy" id="1608957"/>
    <lineage>
        <taxon>Bacteria</taxon>
        <taxon>Bacillati</taxon>
        <taxon>Actinomycetota</taxon>
        <taxon>Nitriliruptoria</taxon>
        <taxon>Euzebyales</taxon>
    </lineage>
</organism>
<name>A0A346Y1A4_9ACTN</name>
<evidence type="ECO:0000313" key="2">
    <source>
        <dbReference type="Proteomes" id="UP000264006"/>
    </source>
</evidence>
<proteinExistence type="predicted"/>
<dbReference type="Proteomes" id="UP000264006">
    <property type="component" value="Chromosome"/>
</dbReference>